<dbReference type="FunFam" id="2.60.40.420:FF:000034">
    <property type="entry name" value="Cupredoxin superfamily protein"/>
    <property type="match status" value="1"/>
</dbReference>
<proteinExistence type="predicted"/>
<evidence type="ECO:0000313" key="5">
    <source>
        <dbReference type="EnsemblPlants" id="AUR62013333-RA:cds"/>
    </source>
</evidence>
<feature type="transmembrane region" description="Helical" evidence="3">
    <location>
        <begin position="263"/>
        <end position="282"/>
    </location>
</feature>
<reference evidence="5" key="2">
    <citation type="submission" date="2021-03" db="UniProtKB">
        <authorList>
            <consortium name="EnsemblPlants"/>
        </authorList>
    </citation>
    <scope>IDENTIFICATION</scope>
</reference>
<dbReference type="SUPFAM" id="SSF49503">
    <property type="entry name" value="Cupredoxins"/>
    <property type="match status" value="2"/>
</dbReference>
<evidence type="ECO:0000256" key="2">
    <source>
        <dbReference type="ARBA" id="ARBA00023180"/>
    </source>
</evidence>
<dbReference type="PANTHER" id="PTHR33021:SF494">
    <property type="entry name" value="BLUE COPPER PROTEIN"/>
    <property type="match status" value="1"/>
</dbReference>
<feature type="domain" description="Phytocyanin" evidence="4">
    <location>
        <begin position="1"/>
        <end position="64"/>
    </location>
</feature>
<reference evidence="5" key="1">
    <citation type="journal article" date="2017" name="Nature">
        <title>The genome of Chenopodium quinoa.</title>
        <authorList>
            <person name="Jarvis D.E."/>
            <person name="Ho Y.S."/>
            <person name="Lightfoot D.J."/>
            <person name="Schmoeckel S.M."/>
            <person name="Li B."/>
            <person name="Borm T.J.A."/>
            <person name="Ohyanagi H."/>
            <person name="Mineta K."/>
            <person name="Michell C.T."/>
            <person name="Saber N."/>
            <person name="Kharbatia N.M."/>
            <person name="Rupper R.R."/>
            <person name="Sharp A.R."/>
            <person name="Dally N."/>
            <person name="Boughton B.A."/>
            <person name="Woo Y.H."/>
            <person name="Gao G."/>
            <person name="Schijlen E.G.W.M."/>
            <person name="Guo X."/>
            <person name="Momin A.A."/>
            <person name="Negrao S."/>
            <person name="Al-Babili S."/>
            <person name="Gehring C."/>
            <person name="Roessner U."/>
            <person name="Jung C."/>
            <person name="Murphy K."/>
            <person name="Arold S.T."/>
            <person name="Gojobori T."/>
            <person name="van der Linden C.G."/>
            <person name="van Loo E.N."/>
            <person name="Jellen E.N."/>
            <person name="Maughan P.J."/>
            <person name="Tester M."/>
        </authorList>
    </citation>
    <scope>NUCLEOTIDE SEQUENCE [LARGE SCALE GENOMIC DNA]</scope>
    <source>
        <strain evidence="5">cv. PI 614886</strain>
    </source>
</reference>
<dbReference type="GO" id="GO:0009055">
    <property type="term" value="F:electron transfer activity"/>
    <property type="evidence" value="ECO:0007669"/>
    <property type="project" value="InterPro"/>
</dbReference>
<evidence type="ECO:0000259" key="4">
    <source>
        <dbReference type="PROSITE" id="PS51485"/>
    </source>
</evidence>
<dbReference type="AlphaFoldDB" id="A0A803LH86"/>
<evidence type="ECO:0000256" key="1">
    <source>
        <dbReference type="ARBA" id="ARBA00023157"/>
    </source>
</evidence>
<protein>
    <recommendedName>
        <fullName evidence="4">Phytocyanin domain-containing protein</fullName>
    </recommendedName>
</protein>
<dbReference type="Proteomes" id="UP000596660">
    <property type="component" value="Unplaced"/>
</dbReference>
<keyword evidence="1" id="KW-1015">Disulfide bond</keyword>
<keyword evidence="3" id="KW-0472">Membrane</keyword>
<sequence>MNGSHTVALVNKDAYETCNTSNVISVKTQSPVRVPLQKIGQLHFMCTIDGHCSSGLKLAINVTDESPMLSSPPAPSSAPSASNVTPFATLIVSSSLALFLLLVGFYYATTYMVGDALNWVDPPTPTTYSIWASSNVFVKDDVLVFNFNNGSHNVAEVTKKAYNKCNTRSLISLHHQSPVSIPLNKEGIRYFISTLNNDCLNGKKLAINVLQHLPPPPPATPPPEIAPGSNSPTLPPAVPTIDVVITPPSPSTNSAPSYFGPNVTFLSVMVTLICGVLCQIVIV</sequence>
<keyword evidence="2" id="KW-0325">Glycoprotein</keyword>
<dbReference type="Pfam" id="PF02298">
    <property type="entry name" value="Cu_bind_like"/>
    <property type="match status" value="2"/>
</dbReference>
<dbReference type="InterPro" id="IPR008972">
    <property type="entry name" value="Cupredoxin"/>
</dbReference>
<feature type="transmembrane region" description="Helical" evidence="3">
    <location>
        <begin position="87"/>
        <end position="108"/>
    </location>
</feature>
<evidence type="ECO:0000313" key="6">
    <source>
        <dbReference type="Proteomes" id="UP000596660"/>
    </source>
</evidence>
<dbReference type="OMA" id="IRYFIST"/>
<evidence type="ECO:0000256" key="3">
    <source>
        <dbReference type="SAM" id="Phobius"/>
    </source>
</evidence>
<feature type="domain" description="Phytocyanin" evidence="4">
    <location>
        <begin position="109"/>
        <end position="211"/>
    </location>
</feature>
<keyword evidence="3" id="KW-0812">Transmembrane</keyword>
<dbReference type="Gene3D" id="2.60.40.420">
    <property type="entry name" value="Cupredoxins - blue copper proteins"/>
    <property type="match status" value="2"/>
</dbReference>
<dbReference type="Gramene" id="AUR62013333-RA">
    <property type="protein sequence ID" value="AUR62013333-RA:cds"/>
    <property type="gene ID" value="AUR62013333"/>
</dbReference>
<organism evidence="5 6">
    <name type="scientific">Chenopodium quinoa</name>
    <name type="common">Quinoa</name>
    <dbReference type="NCBI Taxonomy" id="63459"/>
    <lineage>
        <taxon>Eukaryota</taxon>
        <taxon>Viridiplantae</taxon>
        <taxon>Streptophyta</taxon>
        <taxon>Embryophyta</taxon>
        <taxon>Tracheophyta</taxon>
        <taxon>Spermatophyta</taxon>
        <taxon>Magnoliopsida</taxon>
        <taxon>eudicotyledons</taxon>
        <taxon>Gunneridae</taxon>
        <taxon>Pentapetalae</taxon>
        <taxon>Caryophyllales</taxon>
        <taxon>Chenopodiaceae</taxon>
        <taxon>Chenopodioideae</taxon>
        <taxon>Atripliceae</taxon>
        <taxon>Chenopodium</taxon>
    </lineage>
</organism>
<dbReference type="InterPro" id="IPR003245">
    <property type="entry name" value="Phytocyanin_dom"/>
</dbReference>
<dbReference type="GO" id="GO:0005886">
    <property type="term" value="C:plasma membrane"/>
    <property type="evidence" value="ECO:0007669"/>
    <property type="project" value="TreeGrafter"/>
</dbReference>
<keyword evidence="3" id="KW-1133">Transmembrane helix</keyword>
<dbReference type="InterPro" id="IPR039391">
    <property type="entry name" value="Phytocyanin-like"/>
</dbReference>
<dbReference type="PANTHER" id="PTHR33021">
    <property type="entry name" value="BLUE COPPER PROTEIN"/>
    <property type="match status" value="1"/>
</dbReference>
<accession>A0A803LH86</accession>
<dbReference type="PROSITE" id="PS51485">
    <property type="entry name" value="PHYTOCYANIN"/>
    <property type="match status" value="2"/>
</dbReference>
<dbReference type="EnsemblPlants" id="AUR62013333-RA">
    <property type="protein sequence ID" value="AUR62013333-RA:cds"/>
    <property type="gene ID" value="AUR62013333"/>
</dbReference>
<keyword evidence="6" id="KW-1185">Reference proteome</keyword>
<name>A0A803LH86_CHEQI</name>